<feature type="domain" description="MsrB" evidence="10">
    <location>
        <begin position="97"/>
        <end position="218"/>
    </location>
</feature>
<dbReference type="EMBL" id="JAKUCV010002314">
    <property type="protein sequence ID" value="KAJ4843109.1"/>
    <property type="molecule type" value="Genomic_DNA"/>
</dbReference>
<evidence type="ECO:0000256" key="7">
    <source>
        <dbReference type="ARBA" id="ARBA00023284"/>
    </source>
</evidence>
<protein>
    <recommendedName>
        <fullName evidence="2 9">Peptide-methionine (R)-S-oxide reductase</fullName>
        <ecNumber evidence="2 9">1.8.4.12</ecNumber>
    </recommendedName>
</protein>
<evidence type="ECO:0000256" key="5">
    <source>
        <dbReference type="ARBA" id="ARBA00022982"/>
    </source>
</evidence>
<sequence length="222" mass="24125">MGLNNILKSPPLSSSTKALLLFPTTLHHHHTLTNLFSLPKPLSKTPFSFSPPKPITNSVSVVGFCGGGSFFHQSSSKRRFRGGVVAMAAPGSVQKSEEEWRAILSPEQFRILRQKGTEYPGTGEYDKFFKEGVYNCAGCGTPLYRSTTKFNSGCGWPAFYEGLPGAINRNPDPDGMRIEITCAACGGHLGHVFKGEGFPTPTDERHCVNSISIKFVPANSDQ</sequence>
<evidence type="ECO:0000313" key="12">
    <source>
        <dbReference type="Proteomes" id="UP001141552"/>
    </source>
</evidence>
<comment type="caution">
    <text evidence="11">The sequence shown here is derived from an EMBL/GenBank/DDBJ whole genome shotgun (WGS) entry which is preliminary data.</text>
</comment>
<dbReference type="OrthoDB" id="44061at2759"/>
<evidence type="ECO:0000256" key="3">
    <source>
        <dbReference type="ARBA" id="ARBA00022723"/>
    </source>
</evidence>
<keyword evidence="5" id="KW-0249">Electron transport</keyword>
<evidence type="ECO:0000256" key="1">
    <source>
        <dbReference type="ARBA" id="ARBA00007174"/>
    </source>
</evidence>
<dbReference type="Proteomes" id="UP001141552">
    <property type="component" value="Unassembled WGS sequence"/>
</dbReference>
<keyword evidence="4 9" id="KW-0862">Zinc</keyword>
<keyword evidence="3 9" id="KW-0479">Metal-binding</keyword>
<dbReference type="NCBIfam" id="TIGR00357">
    <property type="entry name" value="peptide-methionine (R)-S-oxide reductase MsrB"/>
    <property type="match status" value="1"/>
</dbReference>
<dbReference type="AlphaFoldDB" id="A0A9Q0G3X9"/>
<accession>A0A9Q0G3X9</accession>
<proteinExistence type="inferred from homology"/>
<organism evidence="11 12">
    <name type="scientific">Turnera subulata</name>
    <dbReference type="NCBI Taxonomy" id="218843"/>
    <lineage>
        <taxon>Eukaryota</taxon>
        <taxon>Viridiplantae</taxon>
        <taxon>Streptophyta</taxon>
        <taxon>Embryophyta</taxon>
        <taxon>Tracheophyta</taxon>
        <taxon>Spermatophyta</taxon>
        <taxon>Magnoliopsida</taxon>
        <taxon>eudicotyledons</taxon>
        <taxon>Gunneridae</taxon>
        <taxon>Pentapetalae</taxon>
        <taxon>rosids</taxon>
        <taxon>fabids</taxon>
        <taxon>Malpighiales</taxon>
        <taxon>Passifloraceae</taxon>
        <taxon>Turnera</taxon>
    </lineage>
</organism>
<comment type="catalytic activity">
    <reaction evidence="8 9">
        <text>L-methionyl-[protein] + [thioredoxin]-disulfide + H2O = L-methionyl-(R)-S-oxide-[protein] + [thioredoxin]-dithiol</text>
        <dbReference type="Rhea" id="RHEA:24164"/>
        <dbReference type="Rhea" id="RHEA-COMP:10698"/>
        <dbReference type="Rhea" id="RHEA-COMP:10700"/>
        <dbReference type="Rhea" id="RHEA-COMP:12313"/>
        <dbReference type="Rhea" id="RHEA-COMP:12314"/>
        <dbReference type="ChEBI" id="CHEBI:15377"/>
        <dbReference type="ChEBI" id="CHEBI:16044"/>
        <dbReference type="ChEBI" id="CHEBI:29950"/>
        <dbReference type="ChEBI" id="CHEBI:45764"/>
        <dbReference type="ChEBI" id="CHEBI:50058"/>
        <dbReference type="EC" id="1.8.4.12"/>
    </reaction>
</comment>
<dbReference type="InterPro" id="IPR002579">
    <property type="entry name" value="Met_Sox_Rdtase_MsrB_dom"/>
</dbReference>
<keyword evidence="5" id="KW-0813">Transport</keyword>
<dbReference type="GO" id="GO:0006979">
    <property type="term" value="P:response to oxidative stress"/>
    <property type="evidence" value="ECO:0007669"/>
    <property type="project" value="InterPro"/>
</dbReference>
<comment type="cofactor">
    <cofactor evidence="9">
        <name>Zn(2+)</name>
        <dbReference type="ChEBI" id="CHEBI:29105"/>
    </cofactor>
    <text evidence="9">Binds 1 zinc ion per subunit.</text>
</comment>
<dbReference type="PANTHER" id="PTHR46081">
    <property type="entry name" value="PEPTIDE METHIONINE SULFOXIDE REDUCTASE 2"/>
    <property type="match status" value="1"/>
</dbReference>
<evidence type="ECO:0000256" key="4">
    <source>
        <dbReference type="ARBA" id="ARBA00022833"/>
    </source>
</evidence>
<gene>
    <name evidence="11" type="primary">MSRB2</name>
    <name evidence="11" type="ORF">Tsubulata_002890</name>
</gene>
<dbReference type="InterPro" id="IPR011057">
    <property type="entry name" value="Mss4-like_sf"/>
</dbReference>
<comment type="similarity">
    <text evidence="1 9">Belongs to the MsrB Met sulfoxide reductase family.</text>
</comment>
<keyword evidence="12" id="KW-1185">Reference proteome</keyword>
<keyword evidence="6 9" id="KW-0560">Oxidoreductase</keyword>
<comment type="function">
    <text evidence="9">Catalyzes the reduction of methionine sulfoxide (MetSO) to methionine in proteins. Plays a protective role against oxidative stress by restoring activity to proteins that have been inactivated by methionine oxidation. MSRB family specifically reduces the MetSO R-enantiomer.</text>
</comment>
<dbReference type="PANTHER" id="PTHR46081:SF8">
    <property type="entry name" value="PEPTIDE METHIONINE SULFOXIDE REDUCTASE 2"/>
    <property type="match status" value="1"/>
</dbReference>
<dbReference type="InterPro" id="IPR028427">
    <property type="entry name" value="Met_Sox_Rdtase_MsrB"/>
</dbReference>
<reference evidence="11" key="1">
    <citation type="submission" date="2022-02" db="EMBL/GenBank/DDBJ databases">
        <authorList>
            <person name="Henning P.M."/>
            <person name="McCubbin A.G."/>
            <person name="Shore J.S."/>
        </authorList>
    </citation>
    <scope>NUCLEOTIDE SEQUENCE</scope>
    <source>
        <strain evidence="11">F60SS</strain>
        <tissue evidence="11">Leaves</tissue>
    </source>
</reference>
<dbReference type="GO" id="GO:0030091">
    <property type="term" value="P:protein repair"/>
    <property type="evidence" value="ECO:0007669"/>
    <property type="project" value="InterPro"/>
</dbReference>
<name>A0A9Q0G3X9_9ROSI</name>
<dbReference type="GO" id="GO:0046872">
    <property type="term" value="F:metal ion binding"/>
    <property type="evidence" value="ECO:0007669"/>
    <property type="project" value="UniProtKB-KW"/>
</dbReference>
<evidence type="ECO:0000259" key="10">
    <source>
        <dbReference type="PROSITE" id="PS51790"/>
    </source>
</evidence>
<dbReference type="FunFam" id="2.170.150.20:FF:000009">
    <property type="entry name" value="Peptide-methionine (R)-S-oxide reductase"/>
    <property type="match status" value="1"/>
</dbReference>
<evidence type="ECO:0000313" key="11">
    <source>
        <dbReference type="EMBL" id="KAJ4843109.1"/>
    </source>
</evidence>
<evidence type="ECO:0000256" key="6">
    <source>
        <dbReference type="ARBA" id="ARBA00023002"/>
    </source>
</evidence>
<keyword evidence="7" id="KW-0676">Redox-active center</keyword>
<reference evidence="11" key="2">
    <citation type="journal article" date="2023" name="Plants (Basel)">
        <title>Annotation of the Turnera subulata (Passifloraceae) Draft Genome Reveals the S-Locus Evolved after the Divergence of Turneroideae from Passifloroideae in a Stepwise Manner.</title>
        <authorList>
            <person name="Henning P.M."/>
            <person name="Roalson E.H."/>
            <person name="Mir W."/>
            <person name="McCubbin A.G."/>
            <person name="Shore J.S."/>
        </authorList>
    </citation>
    <scope>NUCLEOTIDE SEQUENCE</scope>
    <source>
        <strain evidence="11">F60SS</strain>
    </source>
</reference>
<dbReference type="PROSITE" id="PS51790">
    <property type="entry name" value="MSRB"/>
    <property type="match status" value="1"/>
</dbReference>
<dbReference type="Pfam" id="PF01641">
    <property type="entry name" value="SelR"/>
    <property type="match status" value="1"/>
</dbReference>
<dbReference type="SUPFAM" id="SSF51316">
    <property type="entry name" value="Mss4-like"/>
    <property type="match status" value="1"/>
</dbReference>
<dbReference type="Gene3D" id="2.170.150.20">
    <property type="entry name" value="Peptide methionine sulfoxide reductase"/>
    <property type="match status" value="1"/>
</dbReference>
<evidence type="ECO:0000256" key="8">
    <source>
        <dbReference type="ARBA" id="ARBA00048488"/>
    </source>
</evidence>
<dbReference type="GO" id="GO:0033743">
    <property type="term" value="F:peptide-methionine (R)-S-oxide reductase activity"/>
    <property type="evidence" value="ECO:0007669"/>
    <property type="project" value="UniProtKB-EC"/>
</dbReference>
<evidence type="ECO:0000256" key="9">
    <source>
        <dbReference type="RuleBase" id="RU365044"/>
    </source>
</evidence>
<evidence type="ECO:0000256" key="2">
    <source>
        <dbReference type="ARBA" id="ARBA00012499"/>
    </source>
</evidence>
<dbReference type="EC" id="1.8.4.12" evidence="2 9"/>